<gene>
    <name evidence="4" type="ORF">GPECTOR_8g370</name>
</gene>
<dbReference type="Pfam" id="PF00530">
    <property type="entry name" value="SRCR"/>
    <property type="match status" value="1"/>
</dbReference>
<evidence type="ECO:0000256" key="2">
    <source>
        <dbReference type="SAM" id="MobiDB-lite"/>
    </source>
</evidence>
<feature type="domain" description="SRCR" evidence="3">
    <location>
        <begin position="36"/>
        <end position="159"/>
    </location>
</feature>
<accession>A0A150GT70</accession>
<dbReference type="EMBL" id="LSYV01000009">
    <property type="protein sequence ID" value="KXZ53001.1"/>
    <property type="molecule type" value="Genomic_DNA"/>
</dbReference>
<dbReference type="InterPro" id="IPR001190">
    <property type="entry name" value="SRCR"/>
</dbReference>
<proteinExistence type="predicted"/>
<organism evidence="4 5">
    <name type="scientific">Gonium pectorale</name>
    <name type="common">Green alga</name>
    <dbReference type="NCBI Taxonomy" id="33097"/>
    <lineage>
        <taxon>Eukaryota</taxon>
        <taxon>Viridiplantae</taxon>
        <taxon>Chlorophyta</taxon>
        <taxon>core chlorophytes</taxon>
        <taxon>Chlorophyceae</taxon>
        <taxon>CS clade</taxon>
        <taxon>Chlamydomonadales</taxon>
        <taxon>Volvocaceae</taxon>
        <taxon>Gonium</taxon>
    </lineage>
</organism>
<name>A0A150GT70_GONPE</name>
<dbReference type="GO" id="GO:0016020">
    <property type="term" value="C:membrane"/>
    <property type="evidence" value="ECO:0007669"/>
    <property type="project" value="InterPro"/>
</dbReference>
<evidence type="ECO:0000256" key="1">
    <source>
        <dbReference type="ARBA" id="ARBA00023157"/>
    </source>
</evidence>
<keyword evidence="1" id="KW-1015">Disulfide bond</keyword>
<feature type="region of interest" description="Disordered" evidence="2">
    <location>
        <begin position="26"/>
        <end position="45"/>
    </location>
</feature>
<protein>
    <recommendedName>
        <fullName evidence="3">SRCR domain-containing protein</fullName>
    </recommendedName>
</protein>
<evidence type="ECO:0000259" key="3">
    <source>
        <dbReference type="PROSITE" id="PS50287"/>
    </source>
</evidence>
<evidence type="ECO:0000313" key="4">
    <source>
        <dbReference type="EMBL" id="KXZ53001.1"/>
    </source>
</evidence>
<sequence>MRADPMSAGAESTLIIRIAPAEGGHELGSAANGDSARESSRAAIPSPSAGRLEAYHTATRRWVPLCSGPWWSAQAAVVACRAAGEDRLAGVGGVGRQRVIAAAGLLSEGCRGDEQSLEQCAGLALQLTRHELPDRLREGDGALPSGCPRESRPAGVQCVG</sequence>
<dbReference type="InterPro" id="IPR036772">
    <property type="entry name" value="SRCR-like_dom_sf"/>
</dbReference>
<dbReference type="PROSITE" id="PS50287">
    <property type="entry name" value="SRCR_2"/>
    <property type="match status" value="1"/>
</dbReference>
<dbReference type="AlphaFoldDB" id="A0A150GT70"/>
<comment type="caution">
    <text evidence="4">The sequence shown here is derived from an EMBL/GenBank/DDBJ whole genome shotgun (WGS) entry which is preliminary data.</text>
</comment>
<keyword evidence="5" id="KW-1185">Reference proteome</keyword>
<dbReference type="Proteomes" id="UP000075714">
    <property type="component" value="Unassembled WGS sequence"/>
</dbReference>
<dbReference type="SUPFAM" id="SSF56487">
    <property type="entry name" value="SRCR-like"/>
    <property type="match status" value="1"/>
</dbReference>
<evidence type="ECO:0000313" key="5">
    <source>
        <dbReference type="Proteomes" id="UP000075714"/>
    </source>
</evidence>
<dbReference type="Gene3D" id="3.10.250.10">
    <property type="entry name" value="SRCR-like domain"/>
    <property type="match status" value="1"/>
</dbReference>
<reference evidence="5" key="1">
    <citation type="journal article" date="2016" name="Nat. Commun.">
        <title>The Gonium pectorale genome demonstrates co-option of cell cycle regulation during the evolution of multicellularity.</title>
        <authorList>
            <person name="Hanschen E.R."/>
            <person name="Marriage T.N."/>
            <person name="Ferris P.J."/>
            <person name="Hamaji T."/>
            <person name="Toyoda A."/>
            <person name="Fujiyama A."/>
            <person name="Neme R."/>
            <person name="Noguchi H."/>
            <person name="Minakuchi Y."/>
            <person name="Suzuki M."/>
            <person name="Kawai-Toyooka H."/>
            <person name="Smith D.R."/>
            <person name="Sparks H."/>
            <person name="Anderson J."/>
            <person name="Bakaric R."/>
            <person name="Luria V."/>
            <person name="Karger A."/>
            <person name="Kirschner M.W."/>
            <person name="Durand P.M."/>
            <person name="Michod R.E."/>
            <person name="Nozaki H."/>
            <person name="Olson B.J."/>
        </authorList>
    </citation>
    <scope>NUCLEOTIDE SEQUENCE [LARGE SCALE GENOMIC DNA]</scope>
    <source>
        <strain evidence="5">NIES-2863</strain>
    </source>
</reference>